<accession>A0ABV1H3S1</accession>
<comment type="caution">
    <text evidence="2">The sequence shown here is derived from an EMBL/GenBank/DDBJ whole genome shotgun (WGS) entry which is preliminary data.</text>
</comment>
<organism evidence="2 3">
    <name type="scientific">Lachnospira intestinalis</name>
    <dbReference type="NCBI Taxonomy" id="3133158"/>
    <lineage>
        <taxon>Bacteria</taxon>
        <taxon>Bacillati</taxon>
        <taxon>Bacillota</taxon>
        <taxon>Clostridia</taxon>
        <taxon>Lachnospirales</taxon>
        <taxon>Lachnospiraceae</taxon>
        <taxon>Lachnospira</taxon>
    </lineage>
</organism>
<dbReference type="EMBL" id="JBBMFS010000003">
    <property type="protein sequence ID" value="MEQ2554354.1"/>
    <property type="molecule type" value="Genomic_DNA"/>
</dbReference>
<feature type="transmembrane region" description="Helical" evidence="1">
    <location>
        <begin position="42"/>
        <end position="62"/>
    </location>
</feature>
<keyword evidence="1" id="KW-1133">Transmembrane helix</keyword>
<feature type="transmembrane region" description="Helical" evidence="1">
    <location>
        <begin position="217"/>
        <end position="237"/>
    </location>
</feature>
<proteinExistence type="predicted"/>
<name>A0ABV1H3S1_9FIRM</name>
<feature type="transmembrane region" description="Helical" evidence="1">
    <location>
        <begin position="21"/>
        <end position="36"/>
    </location>
</feature>
<dbReference type="Proteomes" id="UP001546774">
    <property type="component" value="Unassembled WGS sequence"/>
</dbReference>
<keyword evidence="1" id="KW-0472">Membrane</keyword>
<feature type="transmembrane region" description="Helical" evidence="1">
    <location>
        <begin position="193"/>
        <end position="211"/>
    </location>
</feature>
<evidence type="ECO:0000256" key="1">
    <source>
        <dbReference type="SAM" id="Phobius"/>
    </source>
</evidence>
<keyword evidence="3" id="KW-1185">Reference proteome</keyword>
<evidence type="ECO:0000313" key="2">
    <source>
        <dbReference type="EMBL" id="MEQ2554354.1"/>
    </source>
</evidence>
<evidence type="ECO:0000313" key="3">
    <source>
        <dbReference type="Proteomes" id="UP001546774"/>
    </source>
</evidence>
<reference evidence="2" key="1">
    <citation type="submission" date="2024-03" db="EMBL/GenBank/DDBJ databases">
        <title>Human intestinal bacterial collection.</title>
        <authorList>
            <person name="Pauvert C."/>
            <person name="Hitch T.C.A."/>
            <person name="Clavel T."/>
        </authorList>
    </citation>
    <scope>NUCLEOTIDE SEQUENCE [LARGE SCALE GENOMIC DNA]</scope>
    <source>
        <strain evidence="2">CLA-AA-H89B</strain>
    </source>
</reference>
<sequence length="277" mass="32414">MIDYLCYVKKQYSKEKDYEKFLVGLTIFMLIGYLITGDNLNLLFIFGGLSIMYIFGIPFITYRRERKQGIVEKKKEYIKKEFLAEEFECIDKVLSEVEKYDNANKVGAFIETGKKITENELKENLEKHEAQFENAMKVIDNFYFKNSFNKNDGFLYHNLKKADFIKRKAYIEKRIDAINNPAINSARIIGKEWMQLIISVFGGYILGKIDITLADGQFFSIIELIFMSLICIVFMIMSNVLSKQSLKNEAISYYSIVDILVYEKNILNELIMSWNIC</sequence>
<keyword evidence="1" id="KW-0812">Transmembrane</keyword>
<gene>
    <name evidence="2" type="ORF">WMO37_04885</name>
</gene>
<protein>
    <submittedName>
        <fullName evidence="2">Uncharacterized protein</fullName>
    </submittedName>
</protein>